<feature type="region of interest" description="Disordered" evidence="1">
    <location>
        <begin position="41"/>
        <end position="65"/>
    </location>
</feature>
<evidence type="ECO:0000256" key="1">
    <source>
        <dbReference type="SAM" id="MobiDB-lite"/>
    </source>
</evidence>
<dbReference type="EMBL" id="LLXL01000616">
    <property type="protein sequence ID" value="PKK70449.1"/>
    <property type="molecule type" value="Genomic_DNA"/>
</dbReference>
<dbReference type="VEuPathDB" id="FungiDB:FUN_002181"/>
<reference evidence="2 3" key="2">
    <citation type="submission" date="2017-10" db="EMBL/GenBank/DDBJ databases">
        <title>Extensive intraspecific genome diversity in a model arbuscular mycorrhizal fungus.</title>
        <authorList>
            <person name="Chen E.C.H."/>
            <person name="Morin E."/>
            <person name="Baudet D."/>
            <person name="Noel J."/>
            <person name="Ndikumana S."/>
            <person name="Charron P."/>
            <person name="St-Onge C."/>
            <person name="Giorgi J."/>
            <person name="Grigoriev I.V."/>
            <person name="Roux C."/>
            <person name="Martin F.M."/>
            <person name="Corradi N."/>
        </authorList>
    </citation>
    <scope>NUCLEOTIDE SEQUENCE [LARGE SCALE GENOMIC DNA]</scope>
    <source>
        <strain evidence="2 3">C2</strain>
    </source>
</reference>
<name>A0A2N1N9B1_9GLOM</name>
<proteinExistence type="predicted"/>
<evidence type="ECO:0000313" key="2">
    <source>
        <dbReference type="EMBL" id="PKK70449.1"/>
    </source>
</evidence>
<protein>
    <submittedName>
        <fullName evidence="2">Uncharacterized protein</fullName>
    </submittedName>
</protein>
<gene>
    <name evidence="2" type="ORF">RhiirC2_779694</name>
</gene>
<evidence type="ECO:0000313" key="3">
    <source>
        <dbReference type="Proteomes" id="UP000233469"/>
    </source>
</evidence>
<accession>A0A2N1N9B1</accession>
<comment type="caution">
    <text evidence="2">The sequence shown here is derived from an EMBL/GenBank/DDBJ whole genome shotgun (WGS) entry which is preliminary data.</text>
</comment>
<dbReference type="AlphaFoldDB" id="A0A2N1N9B1"/>
<organism evidence="2 3">
    <name type="scientific">Rhizophagus irregularis</name>
    <dbReference type="NCBI Taxonomy" id="588596"/>
    <lineage>
        <taxon>Eukaryota</taxon>
        <taxon>Fungi</taxon>
        <taxon>Fungi incertae sedis</taxon>
        <taxon>Mucoromycota</taxon>
        <taxon>Glomeromycotina</taxon>
        <taxon>Glomeromycetes</taxon>
        <taxon>Glomerales</taxon>
        <taxon>Glomeraceae</taxon>
        <taxon>Rhizophagus</taxon>
    </lineage>
</organism>
<sequence length="136" mass="15404">MLKNDSIYALAAASSAKDLIDRKYYRGEFYRFDPAHSMEKITQDDKLKKSHSKRSLHNIPSSHKSDDDIGISLSITTNIQSDSTNRLQESSNMNYIGERIMSSKPTITYNRSSETGLNCISFKFNYFSPFSSAKGI</sequence>
<reference evidence="2 3" key="1">
    <citation type="submission" date="2016-04" db="EMBL/GenBank/DDBJ databases">
        <title>Genome analyses suggest a sexual origin of heterokaryosis in a supposedly ancient asexual fungus.</title>
        <authorList>
            <person name="Ropars J."/>
            <person name="Sedzielewska K."/>
            <person name="Noel J."/>
            <person name="Charron P."/>
            <person name="Farinelli L."/>
            <person name="Marton T."/>
            <person name="Kruger M."/>
            <person name="Pelin A."/>
            <person name="Brachmann A."/>
            <person name="Corradi N."/>
        </authorList>
    </citation>
    <scope>NUCLEOTIDE SEQUENCE [LARGE SCALE GENOMIC DNA]</scope>
    <source>
        <strain evidence="2 3">C2</strain>
    </source>
</reference>
<dbReference type="Proteomes" id="UP000233469">
    <property type="component" value="Unassembled WGS sequence"/>
</dbReference>